<dbReference type="InterPro" id="IPR016036">
    <property type="entry name" value="Malonyl_transacylase_ACP-bd"/>
</dbReference>
<dbReference type="InterPro" id="IPR020841">
    <property type="entry name" value="PKS_Beta-ketoAc_synthase_dom"/>
</dbReference>
<dbReference type="SUPFAM" id="SSF53901">
    <property type="entry name" value="Thiolase-like"/>
    <property type="match status" value="1"/>
</dbReference>
<feature type="region of interest" description="C-terminal hotdog fold" evidence="9">
    <location>
        <begin position="1151"/>
        <end position="1305"/>
    </location>
</feature>
<dbReference type="InterPro" id="IPR049900">
    <property type="entry name" value="PKS_mFAS_DH"/>
</dbReference>
<keyword evidence="15" id="KW-1185">Reference proteome</keyword>
<evidence type="ECO:0000256" key="5">
    <source>
        <dbReference type="ARBA" id="ARBA00022857"/>
    </source>
</evidence>
<dbReference type="Gene3D" id="3.10.129.110">
    <property type="entry name" value="Polyketide synthase dehydratase"/>
    <property type="match status" value="1"/>
</dbReference>
<evidence type="ECO:0000256" key="9">
    <source>
        <dbReference type="PROSITE-ProRule" id="PRU01363"/>
    </source>
</evidence>
<dbReference type="InterPro" id="IPR014030">
    <property type="entry name" value="Ketoacyl_synth_N"/>
</dbReference>
<dbReference type="CDD" id="cd00833">
    <property type="entry name" value="PKS"/>
    <property type="match status" value="1"/>
</dbReference>
<comment type="pathway">
    <text evidence="1">Secondary metabolite biosynthesis.</text>
</comment>
<reference evidence="14" key="1">
    <citation type="submission" date="2021-10" db="EMBL/GenBank/DDBJ databases">
        <authorList>
            <person name="Piombo E."/>
        </authorList>
    </citation>
    <scope>NUCLEOTIDE SEQUENCE</scope>
</reference>
<dbReference type="Pfam" id="PF00109">
    <property type="entry name" value="ketoacyl-synt"/>
    <property type="match status" value="1"/>
</dbReference>
<dbReference type="Pfam" id="PF14765">
    <property type="entry name" value="PS-DH"/>
    <property type="match status" value="1"/>
</dbReference>
<evidence type="ECO:0008006" key="16">
    <source>
        <dbReference type="Google" id="ProtNLM"/>
    </source>
</evidence>
<evidence type="ECO:0000256" key="4">
    <source>
        <dbReference type="ARBA" id="ARBA00022679"/>
    </source>
</evidence>
<dbReference type="SUPFAM" id="SSF53335">
    <property type="entry name" value="S-adenosyl-L-methionine-dependent methyltransferases"/>
    <property type="match status" value="1"/>
</dbReference>
<dbReference type="FunFam" id="3.40.50.720:FF:000209">
    <property type="entry name" value="Polyketide synthase Pks12"/>
    <property type="match status" value="1"/>
</dbReference>
<dbReference type="InterPro" id="IPR057326">
    <property type="entry name" value="KR_dom"/>
</dbReference>
<dbReference type="InterPro" id="IPR014031">
    <property type="entry name" value="Ketoacyl_synth_C"/>
</dbReference>
<keyword evidence="5" id="KW-0521">NADP</keyword>
<dbReference type="PROSITE" id="PS52004">
    <property type="entry name" value="KS3_2"/>
    <property type="match status" value="1"/>
</dbReference>
<dbReference type="Pfam" id="PF00698">
    <property type="entry name" value="Acyl_transf_1"/>
    <property type="match status" value="1"/>
</dbReference>
<feature type="compositionally biased region" description="Low complexity" evidence="10">
    <location>
        <begin position="485"/>
        <end position="496"/>
    </location>
</feature>
<dbReference type="InterPro" id="IPR032821">
    <property type="entry name" value="PKS_assoc"/>
</dbReference>
<dbReference type="SMART" id="SM00822">
    <property type="entry name" value="PKS_KR"/>
    <property type="match status" value="1"/>
</dbReference>
<accession>A0A9N9VF10</accession>
<evidence type="ECO:0000313" key="15">
    <source>
        <dbReference type="Proteomes" id="UP000696573"/>
    </source>
</evidence>
<evidence type="ECO:0000313" key="14">
    <source>
        <dbReference type="EMBL" id="CAH0021298.1"/>
    </source>
</evidence>
<dbReference type="Gene3D" id="3.40.366.10">
    <property type="entry name" value="Malonyl-Coenzyme A Acyl Carrier Protein, domain 2"/>
    <property type="match status" value="1"/>
</dbReference>
<evidence type="ECO:0000256" key="8">
    <source>
        <dbReference type="ARBA" id="ARBA00023315"/>
    </source>
</evidence>
<dbReference type="InterPro" id="IPR049552">
    <property type="entry name" value="PKS_DH_N"/>
</dbReference>
<keyword evidence="7" id="KW-0511">Multifunctional enzyme</keyword>
<dbReference type="InterPro" id="IPR042104">
    <property type="entry name" value="PKS_dehydratase_sf"/>
</dbReference>
<dbReference type="PANTHER" id="PTHR43775:SF29">
    <property type="entry name" value="ASPERFURANONE POLYKETIDE SYNTHASE AFOG-RELATED"/>
    <property type="match status" value="1"/>
</dbReference>
<dbReference type="SUPFAM" id="SSF55048">
    <property type="entry name" value="Probable ACP-binding domain of malonyl-CoA ACP transacylase"/>
    <property type="match status" value="1"/>
</dbReference>
<gene>
    <name evidence="14" type="ORF">CRHIZ90672A_00011137</name>
</gene>
<dbReference type="GO" id="GO:1901336">
    <property type="term" value="P:lactone biosynthetic process"/>
    <property type="evidence" value="ECO:0007669"/>
    <property type="project" value="UniProtKB-ARBA"/>
</dbReference>
<dbReference type="PANTHER" id="PTHR43775">
    <property type="entry name" value="FATTY ACID SYNTHASE"/>
    <property type="match status" value="1"/>
</dbReference>
<dbReference type="SMART" id="SM00825">
    <property type="entry name" value="PKS_KS"/>
    <property type="match status" value="1"/>
</dbReference>
<sequence length="2620" mass="284628">MGSTSYGIKDEWANEPIAIVGMSAKYAGEATNTENLWRMLINARSAWTPFPSSRFRPEGVYHPNNEKLNTTHVKGAHFLQEDVGLFDAAFFSYSAETAASVDPQYRLQLESVYEALEAGEQSRLTAAWSNSLTSHHVAGIPLHSIAGSNASVYTGVFVHDYRDALLRDADNLPRLMATGTGVPMMSNRISHFFDLRGASMTIETACSSGMVATHQAVQNLRAGESDMAIVGGANLTLYPDMFKALGSAGFLSGEGKSFAFDSRASGYGRGEGVATLVLKRLKDALAAGDPIRAVIRESMLNQDGKTETITTPSLKAQEDLLRGCYAKAGLDTRGTQYFEAHGTGTQAGDTIEARAIANVFQSHREPLLIGSIKTNIGHTEAASGLASIVKTALAMERGVIPPSINFESPNPKITLEEWNLKLVRSLKNWPDTPIRRASINNFGYGGTNAHIILEDAASWASSLPDKNGHANGSSNGHLNGHLNGHSSFNNHSTSHSNDVRKNDGQNRPNGPSKVLLLSGKDEQACQKMVSNLTEFLSDNKPSTSKSEEFLESLAYTLGQRRTRFPWTAAHPVPITDGIDEVIQTLQSPKFKPTRSSGRPRIGMVFTGQGAQWYAMGRELMDAYPVYKASLEEGEKMLKEFGAEWSMIEELSRDAESSRINEVSLSTPICVAVQVSLVRLLRSWGIIPVAVTSHSSGEMAAAYAAGAMSYQQAMAYSYHRAVLAANKDFQGPVKGGMIAVGLGHDETQSYLERLNSGGKAVIACVNSPSSITVAGDVPAILELEKLANEEGVFARRLKVDTAWHSHHMAPIAKVFLYTLESLPKEDTENIALEAVRFSSPVTGGRLTHSKQISRPGHWVESLLQPVQFVKAFTDFALGDSDTPNVDVIVEVGPHTALGGPIQQILALPEFKDFKLPYYGTLVRKMNARDSIQALAANLVLEGYPVDMAAVNFPRGKGPHVKVLVDLPSYPWNHQIRHWVEPRFNKALCQRSETPHDLLGTLVDGSNLDAPSWRHTLRTSASPWTRDHVIQSNIVYPAAGYICLAIEAVKQLSKLNNRTDISKIAGYKLRDVDFLQALVILDNSDGIEIQTTLRSANTKDIGKQNWKEFEIWTVTLDNQWTQHAKGSISVEFEDFSLTTAIGRGVSNLDIKGYARRVIPADLFSNLKALGISHGPMFQNMKHIIQSGSEMKSVVTMSIPDTSLPKDLPQNHVLHPVTLDSIITSPYSAVPGAGAHETAAKVPRAVKSFWVSESIGSNPGHLLEVGSIINRDNIQGMEADLSVHDGNGRMVLEMKGFSYQSLGKNLSLSKTERWQTELCNIVDWSLDISFLSPATVSFINKQLSNAGDSSEPSLTKRLCQVCFYFMQRALLEMDQNDAADMAPHLAKYYTWLKDTVDKEASDQLIGDGRTWSSMTEPEKQDLINQVSDFGVEGEIVKRISTQLLAMLKGQASPAEVLSQDNLLAKYRSETPRGKRTGSQLAGLLKHLVHKNPRVQILEIGSRDGGMTQYALEALGTSATGGPHASVYYYTDRSTASFDDAKKDLATWSDLLSFQELDIELDPASQGFALGTCDIVIASHALSATRNIPQALQNIRNLIKPGGALLVAEDIKCRNDIQFVNGLFPGWWLAQESGKDANPLLDAGIWDLQLRDAGFNGVEVELADCEDPENKTSVTLLATVPLSLPPLQGVDPERIVIITSHKPESMPPPEWLESLQKSIDSVIKGADGGAVPLMKDLCSVSNIDPPWFTDKICVFVGEVDDGVLYDLDSTSLEGIRAMATSFKGLLWVTRGGAVDCQRPELSLASGFVRTLRTEYPGRKLLTLDLDPRGELWSQSSTSVIAQVLQATLINPKDDPAAERGPGDYEFAERDGIILVPRLYHDVAKNLHLSPGTTEAAEPEKLPVERFCQRDRLLCLDPERLAFGDDPHAEAYRDSLPPNTLEIEPRAYGTSLNVTGDHIVGVECAGIISRVGTEASLQGYSAGDRVVCILQQSSFPNRAVVDWTAATHIPTELDFQEAASIPMAFLTAYFSLVEVSRLQRTQSVLIHSATSDFGQAAVMIAQSLGAEIYATTSSREGRDVIMQQYGIPASRIFDSENASFSRAILAATNGRGVDVVLNSLSGLLLQESFNLVAPLGHFVEVGKRDLEANSNLEMGSFSRSVSFSSVDIRTLLEHRGAHVHRCLGEIMRLIKSKAVKVVSPIISTRLADITSAMQLLRAESHIGKVVLSVSPDENVPVFPQKAVVKLSPEASYLIVGGNGGLGQSAAHWMVAHGARNLVLLSRSASKSEKTATLAKELMEAGCSRVLPVSCDVASEDDLAKGIQTCAQEGLPPIRGVIHAAFVLQDFFVENMTLDDWKYTTQSKVAGAWNLHNQFNLPGDLDFFVLFSSINGVLGYASQAAYSAAGAYEDALAHWRVKHCGLPGVSIDLSVVNAVGYVAEAEGAEMLRKSLTRAGRRVIDESHVLSSLESAIQSPFDPQFVVGGINSGPGAHWEADGELGRDMRVLPLKYRQTSTTAGEKQTQQGEDDTLAARMAACSSRDEAICVVGSALADMLADMFMVPAEEVDLSQSPSQQGVDSLVAVEVRNMLFGQAGAELSIFNIMQSPSLSKLASDVVDRSSHVEFAA</sequence>
<feature type="active site" description="Proton acceptor; for dehydratase activity" evidence="9">
    <location>
        <position position="1026"/>
    </location>
</feature>
<organism evidence="14 15">
    <name type="scientific">Clonostachys rhizophaga</name>
    <dbReference type="NCBI Taxonomy" id="160324"/>
    <lineage>
        <taxon>Eukaryota</taxon>
        <taxon>Fungi</taxon>
        <taxon>Dikarya</taxon>
        <taxon>Ascomycota</taxon>
        <taxon>Pezizomycotina</taxon>
        <taxon>Sordariomycetes</taxon>
        <taxon>Hypocreomycetidae</taxon>
        <taxon>Hypocreales</taxon>
        <taxon>Bionectriaceae</taxon>
        <taxon>Clonostachys</taxon>
    </lineage>
</organism>
<dbReference type="InterPro" id="IPR011032">
    <property type="entry name" value="GroES-like_sf"/>
</dbReference>
<dbReference type="InterPro" id="IPR056501">
    <property type="entry name" value="NAD-bd_HRPKS_sdrA"/>
</dbReference>
<comment type="caution">
    <text evidence="14">The sequence shown here is derived from an EMBL/GenBank/DDBJ whole genome shotgun (WGS) entry which is preliminary data.</text>
</comment>
<proteinExistence type="predicted"/>
<dbReference type="GO" id="GO:0006633">
    <property type="term" value="P:fatty acid biosynthetic process"/>
    <property type="evidence" value="ECO:0007669"/>
    <property type="project" value="TreeGrafter"/>
</dbReference>
<feature type="domain" description="Ketosynthase family 3 (KS3)" evidence="12">
    <location>
        <begin position="14"/>
        <end position="455"/>
    </location>
</feature>
<keyword evidence="3" id="KW-0597">Phosphoprotein</keyword>
<dbReference type="Pfam" id="PF08659">
    <property type="entry name" value="KR"/>
    <property type="match status" value="1"/>
</dbReference>
<keyword evidence="2" id="KW-0596">Phosphopantetheine</keyword>
<evidence type="ECO:0000256" key="7">
    <source>
        <dbReference type="ARBA" id="ARBA00023268"/>
    </source>
</evidence>
<dbReference type="InterPro" id="IPR020843">
    <property type="entry name" value="ER"/>
</dbReference>
<dbReference type="Pfam" id="PF21089">
    <property type="entry name" value="PKS_DH_N"/>
    <property type="match status" value="1"/>
</dbReference>
<dbReference type="Pfam" id="PF13602">
    <property type="entry name" value="ADH_zinc_N_2"/>
    <property type="match status" value="1"/>
</dbReference>
<protein>
    <recommendedName>
        <fullName evidence="16">Carrier domain-containing protein</fullName>
    </recommendedName>
</protein>
<dbReference type="Pfam" id="PF23114">
    <property type="entry name" value="NAD-bd_HRPKS_sdrA"/>
    <property type="match status" value="1"/>
</dbReference>
<feature type="domain" description="PKS/mFAS DH" evidence="13">
    <location>
        <begin position="994"/>
        <end position="1305"/>
    </location>
</feature>
<dbReference type="SMART" id="SM00827">
    <property type="entry name" value="PKS_AT"/>
    <property type="match status" value="1"/>
</dbReference>
<dbReference type="Gene3D" id="3.30.70.3290">
    <property type="match status" value="1"/>
</dbReference>
<feature type="active site" description="Proton donor; for dehydratase activity" evidence="9">
    <location>
        <position position="1217"/>
    </location>
</feature>
<dbReference type="InterPro" id="IPR036736">
    <property type="entry name" value="ACP-like_sf"/>
</dbReference>
<dbReference type="GO" id="GO:0031177">
    <property type="term" value="F:phosphopantetheine binding"/>
    <property type="evidence" value="ECO:0007669"/>
    <property type="project" value="InterPro"/>
</dbReference>
<evidence type="ECO:0000256" key="3">
    <source>
        <dbReference type="ARBA" id="ARBA00022553"/>
    </source>
</evidence>
<dbReference type="Gene3D" id="3.90.180.10">
    <property type="entry name" value="Medium-chain alcohol dehydrogenases, catalytic domain"/>
    <property type="match status" value="1"/>
</dbReference>
<dbReference type="InterPro" id="IPR001227">
    <property type="entry name" value="Ac_transferase_dom_sf"/>
</dbReference>
<evidence type="ECO:0000259" key="11">
    <source>
        <dbReference type="PROSITE" id="PS50075"/>
    </source>
</evidence>
<dbReference type="InterPro" id="IPR020807">
    <property type="entry name" value="PKS_DH"/>
</dbReference>
<evidence type="ECO:0000256" key="10">
    <source>
        <dbReference type="SAM" id="MobiDB-lite"/>
    </source>
</evidence>
<dbReference type="GO" id="GO:0016491">
    <property type="term" value="F:oxidoreductase activity"/>
    <property type="evidence" value="ECO:0007669"/>
    <property type="project" value="UniProtKB-KW"/>
</dbReference>
<dbReference type="Pfam" id="PF08242">
    <property type="entry name" value="Methyltransf_12"/>
    <property type="match status" value="1"/>
</dbReference>
<evidence type="ECO:0000259" key="13">
    <source>
        <dbReference type="PROSITE" id="PS52019"/>
    </source>
</evidence>
<dbReference type="InterPro" id="IPR013217">
    <property type="entry name" value="Methyltransf_12"/>
</dbReference>
<dbReference type="GO" id="GO:0044550">
    <property type="term" value="P:secondary metabolite biosynthetic process"/>
    <property type="evidence" value="ECO:0007669"/>
    <property type="project" value="TreeGrafter"/>
</dbReference>
<dbReference type="EMBL" id="CABFNQ020000653">
    <property type="protein sequence ID" value="CAH0021298.1"/>
    <property type="molecule type" value="Genomic_DNA"/>
</dbReference>
<dbReference type="Gene3D" id="3.40.50.150">
    <property type="entry name" value="Vaccinia Virus protein VP39"/>
    <property type="match status" value="1"/>
</dbReference>
<dbReference type="InterPro" id="IPR036291">
    <property type="entry name" value="NAD(P)-bd_dom_sf"/>
</dbReference>
<name>A0A9N9VF10_9HYPO</name>
<dbReference type="InterPro" id="IPR029063">
    <property type="entry name" value="SAM-dependent_MTases_sf"/>
</dbReference>
<dbReference type="SUPFAM" id="SSF47336">
    <property type="entry name" value="ACP-like"/>
    <property type="match status" value="1"/>
</dbReference>
<dbReference type="GO" id="GO:0004312">
    <property type="term" value="F:fatty acid synthase activity"/>
    <property type="evidence" value="ECO:0007669"/>
    <property type="project" value="TreeGrafter"/>
</dbReference>
<dbReference type="OrthoDB" id="329835at2759"/>
<keyword evidence="6" id="KW-0560">Oxidoreductase</keyword>
<evidence type="ECO:0000256" key="6">
    <source>
        <dbReference type="ARBA" id="ARBA00023002"/>
    </source>
</evidence>
<dbReference type="PROSITE" id="PS50075">
    <property type="entry name" value="CARRIER"/>
    <property type="match status" value="1"/>
</dbReference>
<dbReference type="InterPro" id="IPR009081">
    <property type="entry name" value="PP-bd_ACP"/>
</dbReference>
<dbReference type="Pfam" id="PF00550">
    <property type="entry name" value="PP-binding"/>
    <property type="match status" value="1"/>
</dbReference>
<evidence type="ECO:0000256" key="2">
    <source>
        <dbReference type="ARBA" id="ARBA00022450"/>
    </source>
</evidence>
<dbReference type="InterPro" id="IPR014043">
    <property type="entry name" value="Acyl_transferase_dom"/>
</dbReference>
<dbReference type="InterPro" id="IPR016035">
    <property type="entry name" value="Acyl_Trfase/lysoPLipase"/>
</dbReference>
<dbReference type="Gene3D" id="3.40.50.720">
    <property type="entry name" value="NAD(P)-binding Rossmann-like Domain"/>
    <property type="match status" value="2"/>
</dbReference>
<dbReference type="InterPro" id="IPR020806">
    <property type="entry name" value="PKS_PP-bd"/>
</dbReference>
<dbReference type="SMART" id="SM00826">
    <property type="entry name" value="PKS_DH"/>
    <property type="match status" value="1"/>
</dbReference>
<dbReference type="CDD" id="cd05195">
    <property type="entry name" value="enoyl_red"/>
    <property type="match status" value="1"/>
</dbReference>
<dbReference type="Gene3D" id="1.10.1200.10">
    <property type="entry name" value="ACP-like"/>
    <property type="match status" value="1"/>
</dbReference>
<dbReference type="SMART" id="SM00823">
    <property type="entry name" value="PKS_PP"/>
    <property type="match status" value="1"/>
</dbReference>
<evidence type="ECO:0000259" key="12">
    <source>
        <dbReference type="PROSITE" id="PS52004"/>
    </source>
</evidence>
<dbReference type="InterPro" id="IPR050091">
    <property type="entry name" value="PKS_NRPS_Biosynth_Enz"/>
</dbReference>
<feature type="region of interest" description="N-terminal hotdog fold" evidence="9">
    <location>
        <begin position="994"/>
        <end position="1133"/>
    </location>
</feature>
<feature type="region of interest" description="Disordered" evidence="10">
    <location>
        <begin position="467"/>
        <end position="515"/>
    </location>
</feature>
<dbReference type="SMART" id="SM00829">
    <property type="entry name" value="PKS_ER"/>
    <property type="match status" value="1"/>
</dbReference>
<dbReference type="SUPFAM" id="SSF51735">
    <property type="entry name" value="NAD(P)-binding Rossmann-fold domains"/>
    <property type="match status" value="2"/>
</dbReference>
<keyword evidence="8" id="KW-0012">Acyltransferase</keyword>
<dbReference type="Pfam" id="PF02801">
    <property type="entry name" value="Ketoacyl-synt_C"/>
    <property type="match status" value="1"/>
</dbReference>
<dbReference type="SUPFAM" id="SSF52151">
    <property type="entry name" value="FabD/lysophospholipase-like"/>
    <property type="match status" value="1"/>
</dbReference>
<dbReference type="InterPro" id="IPR013968">
    <property type="entry name" value="PKS_KR"/>
</dbReference>
<dbReference type="Proteomes" id="UP000696573">
    <property type="component" value="Unassembled WGS sequence"/>
</dbReference>
<dbReference type="InterPro" id="IPR049551">
    <property type="entry name" value="PKS_DH_C"/>
</dbReference>
<feature type="domain" description="Carrier" evidence="11">
    <location>
        <begin position="2536"/>
        <end position="2613"/>
    </location>
</feature>
<dbReference type="CDD" id="cd02440">
    <property type="entry name" value="AdoMet_MTases"/>
    <property type="match status" value="1"/>
</dbReference>
<evidence type="ECO:0000256" key="1">
    <source>
        <dbReference type="ARBA" id="ARBA00005179"/>
    </source>
</evidence>
<dbReference type="Gene3D" id="3.40.47.10">
    <property type="match status" value="1"/>
</dbReference>
<dbReference type="SUPFAM" id="SSF50129">
    <property type="entry name" value="GroES-like"/>
    <property type="match status" value="1"/>
</dbReference>
<dbReference type="PROSITE" id="PS52019">
    <property type="entry name" value="PKS_MFAS_DH"/>
    <property type="match status" value="1"/>
</dbReference>
<dbReference type="Pfam" id="PF16197">
    <property type="entry name" value="KAsynt_C_assoc"/>
    <property type="match status" value="1"/>
</dbReference>
<dbReference type="InterPro" id="IPR016039">
    <property type="entry name" value="Thiolase-like"/>
</dbReference>
<keyword evidence="4" id="KW-0808">Transferase</keyword>